<reference evidence="4" key="1">
    <citation type="journal article" date="2018" name="Nat. Microbiol.">
        <title>Leveraging single-cell genomics to expand the fungal tree of life.</title>
        <authorList>
            <person name="Ahrendt S.R."/>
            <person name="Quandt C.A."/>
            <person name="Ciobanu D."/>
            <person name="Clum A."/>
            <person name="Salamov A."/>
            <person name="Andreopoulos B."/>
            <person name="Cheng J.F."/>
            <person name="Woyke T."/>
            <person name="Pelin A."/>
            <person name="Henrissat B."/>
            <person name="Reynolds N.K."/>
            <person name="Benny G.L."/>
            <person name="Smith M.E."/>
            <person name="James T.Y."/>
            <person name="Grigoriev I.V."/>
        </authorList>
    </citation>
    <scope>NUCLEOTIDE SEQUENCE [LARGE SCALE GENOMIC DNA]</scope>
    <source>
        <strain evidence="4">Baker2002</strain>
    </source>
</reference>
<sequence length="1009" mass="113834">MLNCVPRSYYTGKDISKRLSVLGDSTTILLEFLQVIDASSEEAAQSILQTLARLYSTRVSAEQASFVFPGLVSKVINFYLNTKNLHSPTIVSIVNLLRQLAIRVFADETLVLTKSNAPLYPESAEFLESLLDDESKVGESDFRVLFHIKDSPGIHRTDSWLRATSKQFKLSLMAFVKAVLLGPNSKARIVANKKLANSIMELVSDIIRKCFKSLYRELLFVTVDIVSALYHASTESGQYEDLDSLQKIVHLYSFSRLSELELLLPPLLHKTEDFISSQLESALSLMSEEKLSLCFSAVLVHIHICQEILQALMKPPLAIRMIKELALKVVAISLKQSMGSSTQKRTVSNDQYLGTASGKETDEDSNTLDSILLPPQIDARKVSTFKANRSQNASLLYVSFLQQISFDIDSKEIANSTILLQVYSRGAEKQIQLFLRYFGLSSENDLESFTSVLLHTNSNSTELEIHHLSGSCVSLWIANNLFKNAPPDSSKCSNLNEFLDFGVDEELQRDQHDADYMLLDAAKQLIYDSQEFLDSNEGSISADAVKSCEILRAVALESIGLLAARFSKDDFQTEILIDYLYPLLEAFAQSPESLIHLHAKLALKRISDARYHASLQELVIDNADYLIDSLSVKFSTSSGLTPALSGILLVVLKISGVQLLRSNQLQDIIAEIFIAIDAYHGYSVLVENFFVVFQEIIIKVKELYKRDLEDCQKLEFNKGVSAYKPWGVQSIDKLFDLIKDNEDRVELPTGFDPKKEYFRKKPGAPFSEVDSDDEEEDAEDQARIEEEPKWESFIAKNLYSSVEQIFKYGCQMLTHPSTKLKLKVLRTMREAYPILVTNYRMLMLILAEYFPVLLALSAGSSTLSAYYNERPEPENQFYLIVPTLELLQVIIAEDLKHEKFMSSRFIEVWTFLKERSPIIAGIVEQDRSKKSRSKLSKEPASLKITSIKISARIKQLYSLILLSGLNTYERTVPGLIAHEIVRVCSVLGVDDTIELGKDVRNHLWVLRNC</sequence>
<dbReference type="InterPro" id="IPR057566">
    <property type="entry name" value="TPR_TTI1_N"/>
</dbReference>
<dbReference type="InterPro" id="IPR049362">
    <property type="entry name" value="TTI1_rpt"/>
</dbReference>
<dbReference type="PANTHER" id="PTHR18460:SF3">
    <property type="entry name" value="TELO2-INTERACTING PROTEIN 1 HOMOLOG"/>
    <property type="match status" value="1"/>
</dbReference>
<dbReference type="OrthoDB" id="4092881at2759"/>
<evidence type="ECO:0000256" key="1">
    <source>
        <dbReference type="SAM" id="MobiDB-lite"/>
    </source>
</evidence>
<keyword evidence="4" id="KW-1185">Reference proteome</keyword>
<dbReference type="InterPro" id="IPR052587">
    <property type="entry name" value="TELO2-interacting_protein_1"/>
</dbReference>
<proteinExistence type="predicted"/>
<dbReference type="Proteomes" id="UP000268321">
    <property type="component" value="Unassembled WGS sequence"/>
</dbReference>
<name>A0A4P9ZGA6_9ASCO</name>
<dbReference type="GO" id="GO:0005737">
    <property type="term" value="C:cytoplasm"/>
    <property type="evidence" value="ECO:0007669"/>
    <property type="project" value="TreeGrafter"/>
</dbReference>
<dbReference type="Pfam" id="PF24173">
    <property type="entry name" value="TPR_TTI1_N"/>
    <property type="match status" value="1"/>
</dbReference>
<feature type="region of interest" description="Disordered" evidence="1">
    <location>
        <begin position="343"/>
        <end position="367"/>
    </location>
</feature>
<protein>
    <recommendedName>
        <fullName evidence="2">TTI1 N-terminal TPR domain-containing protein</fullName>
    </recommendedName>
</protein>
<feature type="domain" description="TTI1 N-terminal TPR" evidence="2">
    <location>
        <begin position="19"/>
        <end position="215"/>
    </location>
</feature>
<dbReference type="Pfam" id="PF21547">
    <property type="entry name" value="TTI1"/>
    <property type="match status" value="1"/>
</dbReference>
<feature type="compositionally biased region" description="Polar residues" evidence="1">
    <location>
        <begin position="343"/>
        <end position="354"/>
    </location>
</feature>
<dbReference type="EMBL" id="ML004444">
    <property type="protein sequence ID" value="RKP31271.1"/>
    <property type="molecule type" value="Genomic_DNA"/>
</dbReference>
<evidence type="ECO:0000259" key="2">
    <source>
        <dbReference type="Pfam" id="PF24173"/>
    </source>
</evidence>
<feature type="region of interest" description="Disordered" evidence="1">
    <location>
        <begin position="760"/>
        <end position="783"/>
    </location>
</feature>
<accession>A0A4P9ZGA6</accession>
<dbReference type="PANTHER" id="PTHR18460">
    <property type="entry name" value="TEL2 INTERACTING PROTEIN 1 TTI1 FAMILY MEMBER"/>
    <property type="match status" value="1"/>
</dbReference>
<evidence type="ECO:0000313" key="4">
    <source>
        <dbReference type="Proteomes" id="UP000268321"/>
    </source>
</evidence>
<organism evidence="3 4">
    <name type="scientific">Metschnikowia bicuspidata</name>
    <dbReference type="NCBI Taxonomy" id="27322"/>
    <lineage>
        <taxon>Eukaryota</taxon>
        <taxon>Fungi</taxon>
        <taxon>Dikarya</taxon>
        <taxon>Ascomycota</taxon>
        <taxon>Saccharomycotina</taxon>
        <taxon>Pichiomycetes</taxon>
        <taxon>Metschnikowiaceae</taxon>
        <taxon>Metschnikowia</taxon>
    </lineage>
</organism>
<dbReference type="AlphaFoldDB" id="A0A4P9ZGA6"/>
<feature type="compositionally biased region" description="Acidic residues" evidence="1">
    <location>
        <begin position="769"/>
        <end position="779"/>
    </location>
</feature>
<gene>
    <name evidence="3" type="ORF">METBISCDRAFT_14536</name>
</gene>
<evidence type="ECO:0000313" key="3">
    <source>
        <dbReference type="EMBL" id="RKP31271.1"/>
    </source>
</evidence>